<dbReference type="CDD" id="cd13831">
    <property type="entry name" value="HU"/>
    <property type="match status" value="1"/>
</dbReference>
<dbReference type="InterPro" id="IPR000119">
    <property type="entry name" value="Hist_DNA-bd"/>
</dbReference>
<evidence type="ECO:0000256" key="1">
    <source>
        <dbReference type="ARBA" id="ARBA00023067"/>
    </source>
</evidence>
<gene>
    <name evidence="5" type="ORF">F4X82_02355</name>
</gene>
<protein>
    <submittedName>
        <fullName evidence="5">HU family DNA-binding protein</fullName>
    </submittedName>
</protein>
<evidence type="ECO:0000256" key="4">
    <source>
        <dbReference type="SAM" id="MobiDB-lite"/>
    </source>
</evidence>
<evidence type="ECO:0000313" key="6">
    <source>
        <dbReference type="Proteomes" id="UP000449092"/>
    </source>
</evidence>
<accession>A0A845DA14</accession>
<sequence>MKKDALVDELAKGAGITKRQANDALGTLTDVVTKALKSKKRVPLPGLGTFYTSHSDARTGPNPQRPGEKIQIPARYNAKFKAGKALKDAVK</sequence>
<evidence type="ECO:0000256" key="3">
    <source>
        <dbReference type="RuleBase" id="RU003939"/>
    </source>
</evidence>
<dbReference type="GO" id="GO:0030261">
    <property type="term" value="P:chromosome condensation"/>
    <property type="evidence" value="ECO:0007669"/>
    <property type="project" value="UniProtKB-KW"/>
</dbReference>
<dbReference type="Proteomes" id="UP000449092">
    <property type="component" value="Unassembled WGS sequence"/>
</dbReference>
<dbReference type="PANTHER" id="PTHR33175">
    <property type="entry name" value="DNA-BINDING PROTEIN HU"/>
    <property type="match status" value="1"/>
</dbReference>
<dbReference type="EMBL" id="VXOY01000020">
    <property type="protein sequence ID" value="MYE38332.1"/>
    <property type="molecule type" value="Genomic_DNA"/>
</dbReference>
<dbReference type="AlphaFoldDB" id="A0A845DA14"/>
<dbReference type="SMART" id="SM00411">
    <property type="entry name" value="BHL"/>
    <property type="match status" value="1"/>
</dbReference>
<evidence type="ECO:0000256" key="2">
    <source>
        <dbReference type="ARBA" id="ARBA00023125"/>
    </source>
</evidence>
<keyword evidence="2 5" id="KW-0238">DNA-binding</keyword>
<dbReference type="GO" id="GO:0030527">
    <property type="term" value="F:structural constituent of chromatin"/>
    <property type="evidence" value="ECO:0007669"/>
    <property type="project" value="InterPro"/>
</dbReference>
<dbReference type="SUPFAM" id="SSF47729">
    <property type="entry name" value="IHF-like DNA-binding proteins"/>
    <property type="match status" value="1"/>
</dbReference>
<keyword evidence="1" id="KW-0226">DNA condensation</keyword>
<reference evidence="5 6" key="1">
    <citation type="submission" date="2019-09" db="EMBL/GenBank/DDBJ databases">
        <title>Characterisation of the sponge microbiome using genome-centric metagenomics.</title>
        <authorList>
            <person name="Engelberts J.P."/>
            <person name="Robbins S.J."/>
            <person name="De Goeij J.M."/>
            <person name="Aranda M."/>
            <person name="Bell S.C."/>
            <person name="Webster N.S."/>
        </authorList>
    </citation>
    <scope>NUCLEOTIDE SEQUENCE [LARGE SCALE GENOMIC DNA]</scope>
    <source>
        <strain evidence="5">SB0662_bin_43</strain>
    </source>
</reference>
<name>A0A845DA14_9BACT</name>
<dbReference type="Gene3D" id="4.10.520.10">
    <property type="entry name" value="IHF-like DNA-binding proteins"/>
    <property type="match status" value="1"/>
</dbReference>
<comment type="similarity">
    <text evidence="3">Belongs to the bacterial histone-like protein family.</text>
</comment>
<proteinExistence type="inferred from homology"/>
<dbReference type="InterPro" id="IPR010992">
    <property type="entry name" value="IHF-like_DNA-bd_dom_sf"/>
</dbReference>
<evidence type="ECO:0000313" key="5">
    <source>
        <dbReference type="EMBL" id="MYE38332.1"/>
    </source>
</evidence>
<organism evidence="5 6">
    <name type="scientific">Candidatus Spechtbacteria bacterium SB0662_bin_43</name>
    <dbReference type="NCBI Taxonomy" id="2604897"/>
    <lineage>
        <taxon>Bacteria</taxon>
        <taxon>Candidatus Spechtiibacteriota</taxon>
    </lineage>
</organism>
<feature type="region of interest" description="Disordered" evidence="4">
    <location>
        <begin position="47"/>
        <end position="69"/>
    </location>
</feature>
<dbReference type="GO" id="GO:0003677">
    <property type="term" value="F:DNA binding"/>
    <property type="evidence" value="ECO:0007669"/>
    <property type="project" value="UniProtKB-KW"/>
</dbReference>
<comment type="caution">
    <text evidence="5">The sequence shown here is derived from an EMBL/GenBank/DDBJ whole genome shotgun (WGS) entry which is preliminary data.</text>
</comment>
<dbReference type="GO" id="GO:0005829">
    <property type="term" value="C:cytosol"/>
    <property type="evidence" value="ECO:0007669"/>
    <property type="project" value="TreeGrafter"/>
</dbReference>
<dbReference type="Pfam" id="PF00216">
    <property type="entry name" value="Bac_DNA_binding"/>
    <property type="match status" value="1"/>
</dbReference>
<dbReference type="PANTHER" id="PTHR33175:SF3">
    <property type="entry name" value="DNA-BINDING PROTEIN HU-BETA"/>
    <property type="match status" value="1"/>
</dbReference>